<evidence type="ECO:0000313" key="3">
    <source>
        <dbReference type="Proteomes" id="UP001501116"/>
    </source>
</evidence>
<dbReference type="InterPro" id="IPR029058">
    <property type="entry name" value="AB_hydrolase_fold"/>
</dbReference>
<keyword evidence="2" id="KW-0378">Hydrolase</keyword>
<dbReference type="PANTHER" id="PTHR32015:SF1">
    <property type="entry name" value="LIPASE"/>
    <property type="match status" value="1"/>
</dbReference>
<evidence type="ECO:0000256" key="1">
    <source>
        <dbReference type="SAM" id="SignalP"/>
    </source>
</evidence>
<dbReference type="Proteomes" id="UP001501116">
    <property type="component" value="Unassembled WGS sequence"/>
</dbReference>
<gene>
    <name evidence="2" type="ORF">GCM10009754_05520</name>
</gene>
<reference evidence="2 3" key="1">
    <citation type="journal article" date="2019" name="Int. J. Syst. Evol. Microbiol.">
        <title>The Global Catalogue of Microorganisms (GCM) 10K type strain sequencing project: providing services to taxonomists for standard genome sequencing and annotation.</title>
        <authorList>
            <consortium name="The Broad Institute Genomics Platform"/>
            <consortium name="The Broad Institute Genome Sequencing Center for Infectious Disease"/>
            <person name="Wu L."/>
            <person name="Ma J."/>
        </authorList>
    </citation>
    <scope>NUCLEOTIDE SEQUENCE [LARGE SCALE GENOMIC DNA]</scope>
    <source>
        <strain evidence="2 3">JCM 14545</strain>
    </source>
</reference>
<dbReference type="Gene3D" id="3.40.50.1820">
    <property type="entry name" value="alpha/beta hydrolase"/>
    <property type="match status" value="1"/>
</dbReference>
<accession>A0ABN2Q212</accession>
<evidence type="ECO:0000313" key="2">
    <source>
        <dbReference type="EMBL" id="GAA1941099.1"/>
    </source>
</evidence>
<dbReference type="SUPFAM" id="SSF53474">
    <property type="entry name" value="alpha/beta-Hydrolases"/>
    <property type="match status" value="1"/>
</dbReference>
<keyword evidence="1" id="KW-0732">Signal</keyword>
<dbReference type="GO" id="GO:0016787">
    <property type="term" value="F:hydrolase activity"/>
    <property type="evidence" value="ECO:0007669"/>
    <property type="project" value="UniProtKB-KW"/>
</dbReference>
<dbReference type="RefSeq" id="WP_344412973.1">
    <property type="nucleotide sequence ID" value="NZ_BAAANN010000002.1"/>
</dbReference>
<sequence>MYDHSSGRRRVRVLAAAVLTAAATLAGLTVANGPAEASGFPPPERINNWSCEPAPEHPEPVVLVHGMGANGVVNWLTMAPAIAGQGYCVFTPTYGAGLLGTLAGGLQPMRKSAAELSDYIDKVLDKTGAAKVDIVGHSEGSTVPAYYLKHLGGAAKVKHFAGFGANYRGTTLSGLNALAKELLKLPGIGDLVKAGCGPCDEYLPPSSFLDELAEGGISVPGPTYTSIVSKGDEVVTPYTSGVLGEPGTTDIVLQDECPSDHVGHLGQAVDPNVLAHVLKALDPEHAPAPKCTPFFLPV</sequence>
<proteinExistence type="predicted"/>
<name>A0ABN2Q212_9PSEU</name>
<dbReference type="EMBL" id="BAAANN010000002">
    <property type="protein sequence ID" value="GAA1941099.1"/>
    <property type="molecule type" value="Genomic_DNA"/>
</dbReference>
<organism evidence="2 3">
    <name type="scientific">Amycolatopsis minnesotensis</name>
    <dbReference type="NCBI Taxonomy" id="337894"/>
    <lineage>
        <taxon>Bacteria</taxon>
        <taxon>Bacillati</taxon>
        <taxon>Actinomycetota</taxon>
        <taxon>Actinomycetes</taxon>
        <taxon>Pseudonocardiales</taxon>
        <taxon>Pseudonocardiaceae</taxon>
        <taxon>Amycolatopsis</taxon>
    </lineage>
</organism>
<dbReference type="Pfam" id="PF01674">
    <property type="entry name" value="Lipase_2"/>
    <property type="match status" value="1"/>
</dbReference>
<comment type="caution">
    <text evidence="2">The sequence shown here is derived from an EMBL/GenBank/DDBJ whole genome shotgun (WGS) entry which is preliminary data.</text>
</comment>
<feature type="chain" id="PRO_5045984622" evidence="1">
    <location>
        <begin position="38"/>
        <end position="298"/>
    </location>
</feature>
<protein>
    <submittedName>
        <fullName evidence="2">Alpha/beta hydrolase</fullName>
    </submittedName>
</protein>
<keyword evidence="3" id="KW-1185">Reference proteome</keyword>
<dbReference type="InterPro" id="IPR002918">
    <property type="entry name" value="Lipase_EstA/Esterase_EstB"/>
</dbReference>
<feature type="signal peptide" evidence="1">
    <location>
        <begin position="1"/>
        <end position="37"/>
    </location>
</feature>
<dbReference type="PANTHER" id="PTHR32015">
    <property type="entry name" value="FASTING INDUCED LIPASE"/>
    <property type="match status" value="1"/>
</dbReference>